<feature type="region of interest" description="Disordered" evidence="3">
    <location>
        <begin position="1"/>
        <end position="53"/>
    </location>
</feature>
<accession>Q6Z2U0</accession>
<dbReference type="Pfam" id="PF08263">
    <property type="entry name" value="LRRNT_2"/>
    <property type="match status" value="1"/>
</dbReference>
<organism evidence="6 7">
    <name type="scientific">Oryza sativa subsp. japonica</name>
    <name type="common">Rice</name>
    <dbReference type="NCBI Taxonomy" id="39947"/>
    <lineage>
        <taxon>Eukaryota</taxon>
        <taxon>Viridiplantae</taxon>
        <taxon>Streptophyta</taxon>
        <taxon>Embryophyta</taxon>
        <taxon>Tracheophyta</taxon>
        <taxon>Spermatophyta</taxon>
        <taxon>Magnoliopsida</taxon>
        <taxon>Liliopsida</taxon>
        <taxon>Poales</taxon>
        <taxon>Poaceae</taxon>
        <taxon>BOP clade</taxon>
        <taxon>Oryzoideae</taxon>
        <taxon>Oryzeae</taxon>
        <taxon>Oryzinae</taxon>
        <taxon>Oryza</taxon>
        <taxon>Oryza sativa</taxon>
    </lineage>
</organism>
<sequence length="260" mass="27175">MASERPLPPPTSLLLPPTQPESAHPRRLPRFLPRGQPLPPGARPIGRVAAGGGGVHHGADVGGHKTSVGVSLHHLEQLRRVKAVVCLRSSGIDWMLAGSNITCSCGSNLKEHFTKLLEVMQAEADAGLVPNGCRPAVAILAAADAVNDDVLALVVFKSGVSDPGGLLAPWSEDADRACAWPRVSCDARTGRVDVVALPAVGFFGRLPRANCSTVSALLDGYTLQVQFGRGGGGGGHHRRLDRLCGVLNSIPLPTRLVHPA</sequence>
<proteinExistence type="predicted"/>
<evidence type="ECO:0000259" key="4">
    <source>
        <dbReference type="Pfam" id="PF08263"/>
    </source>
</evidence>
<dbReference type="AlphaFoldDB" id="Q6Z2U0"/>
<feature type="compositionally biased region" description="Pro residues" evidence="3">
    <location>
        <begin position="1"/>
        <end position="11"/>
    </location>
</feature>
<dbReference type="Gene3D" id="3.80.10.10">
    <property type="entry name" value="Ribonuclease Inhibitor"/>
    <property type="match status" value="1"/>
</dbReference>
<dbReference type="EMBL" id="AP004114">
    <property type="protein sequence ID" value="BAD15537.1"/>
    <property type="molecule type" value="Genomic_DNA"/>
</dbReference>
<evidence type="ECO:0000313" key="6">
    <source>
        <dbReference type="EMBL" id="BAD16121.1"/>
    </source>
</evidence>
<evidence type="ECO:0000313" key="7">
    <source>
        <dbReference type="Proteomes" id="UP000000763"/>
    </source>
</evidence>
<dbReference type="InterPro" id="IPR032675">
    <property type="entry name" value="LRR_dom_sf"/>
</dbReference>
<evidence type="ECO:0000256" key="1">
    <source>
        <dbReference type="ARBA" id="ARBA00022614"/>
    </source>
</evidence>
<reference evidence="6" key="2">
    <citation type="submission" date="2002-05" db="EMBL/GenBank/DDBJ databases">
        <title>Oryza sativa nipponbare(GA3) genomic DNA, chromosome 2, BAC clone:OJ1734_E02.</title>
        <authorList>
            <person name="Sasaki T."/>
            <person name="Matsumoto T."/>
            <person name="Katayose Y."/>
        </authorList>
    </citation>
    <scope>NUCLEOTIDE SEQUENCE</scope>
</reference>
<evidence type="ECO:0000256" key="3">
    <source>
        <dbReference type="SAM" id="MobiDB-lite"/>
    </source>
</evidence>
<gene>
    <name evidence="5" type="ORF">OJ1118_G04.5</name>
    <name evidence="6" type="ORF">OJ1734_E02.32</name>
</gene>
<dbReference type="InterPro" id="IPR013210">
    <property type="entry name" value="LRR_N_plant-typ"/>
</dbReference>
<name>Q6Z2U0_ORYSJ</name>
<dbReference type="EMBL" id="AP005297">
    <property type="protein sequence ID" value="BAD16121.1"/>
    <property type="molecule type" value="Genomic_DNA"/>
</dbReference>
<reference evidence="7" key="3">
    <citation type="journal article" date="2005" name="Nature">
        <title>The map-based sequence of the rice genome.</title>
        <authorList>
            <consortium name="International rice genome sequencing project (IRGSP)"/>
            <person name="Matsumoto T."/>
            <person name="Wu J."/>
            <person name="Kanamori H."/>
            <person name="Katayose Y."/>
            <person name="Fujisawa M."/>
            <person name="Namiki N."/>
            <person name="Mizuno H."/>
            <person name="Yamamoto K."/>
            <person name="Antonio B.A."/>
            <person name="Baba T."/>
            <person name="Sakata K."/>
            <person name="Nagamura Y."/>
            <person name="Aoki H."/>
            <person name="Arikawa K."/>
            <person name="Arita K."/>
            <person name="Bito T."/>
            <person name="Chiden Y."/>
            <person name="Fujitsuka N."/>
            <person name="Fukunaka R."/>
            <person name="Hamada M."/>
            <person name="Harada C."/>
            <person name="Hayashi A."/>
            <person name="Hijishita S."/>
            <person name="Honda M."/>
            <person name="Hosokawa S."/>
            <person name="Ichikawa Y."/>
            <person name="Idonuma A."/>
            <person name="Iijima M."/>
            <person name="Ikeda M."/>
            <person name="Ikeno M."/>
            <person name="Ito K."/>
            <person name="Ito S."/>
            <person name="Ito T."/>
            <person name="Ito Y."/>
            <person name="Ito Y."/>
            <person name="Iwabuchi A."/>
            <person name="Kamiya K."/>
            <person name="Karasawa W."/>
            <person name="Kurita K."/>
            <person name="Katagiri S."/>
            <person name="Kikuta A."/>
            <person name="Kobayashi H."/>
            <person name="Kobayashi N."/>
            <person name="Machita K."/>
            <person name="Maehara T."/>
            <person name="Masukawa M."/>
            <person name="Mizubayashi T."/>
            <person name="Mukai Y."/>
            <person name="Nagasaki H."/>
            <person name="Nagata Y."/>
            <person name="Naito S."/>
            <person name="Nakashima M."/>
            <person name="Nakama Y."/>
            <person name="Nakamichi Y."/>
            <person name="Nakamura M."/>
            <person name="Meguro A."/>
            <person name="Negishi M."/>
            <person name="Ohta I."/>
            <person name="Ohta T."/>
            <person name="Okamoto M."/>
            <person name="Ono N."/>
            <person name="Saji S."/>
            <person name="Sakaguchi M."/>
            <person name="Sakai K."/>
            <person name="Shibata M."/>
            <person name="Shimokawa T."/>
            <person name="Song J."/>
            <person name="Takazaki Y."/>
            <person name="Terasawa K."/>
            <person name="Tsugane M."/>
            <person name="Tsuji K."/>
            <person name="Ueda S."/>
            <person name="Waki K."/>
            <person name="Yamagata H."/>
            <person name="Yamamoto M."/>
            <person name="Yamamoto S."/>
            <person name="Yamane H."/>
            <person name="Yoshiki S."/>
            <person name="Yoshihara R."/>
            <person name="Yukawa K."/>
            <person name="Zhong H."/>
            <person name="Yano M."/>
            <person name="Yuan Q."/>
            <person name="Ouyang S."/>
            <person name="Liu J."/>
            <person name="Jones K.M."/>
            <person name="Gansberger K."/>
            <person name="Moffat K."/>
            <person name="Hill J."/>
            <person name="Bera J."/>
            <person name="Fadrosh D."/>
            <person name="Jin S."/>
            <person name="Johri S."/>
            <person name="Kim M."/>
            <person name="Overton L."/>
            <person name="Reardon M."/>
            <person name="Tsitrin T."/>
            <person name="Vuong H."/>
            <person name="Weaver B."/>
            <person name="Ciecko A."/>
            <person name="Tallon L."/>
            <person name="Jackson J."/>
            <person name="Pai G."/>
            <person name="Aken S.V."/>
            <person name="Utterback T."/>
            <person name="Reidmuller S."/>
            <person name="Feldblyum T."/>
            <person name="Hsiao J."/>
            <person name="Zismann V."/>
            <person name="Iobst S."/>
            <person name="de Vazeille A.R."/>
            <person name="Buell C.R."/>
            <person name="Ying K."/>
            <person name="Li Y."/>
            <person name="Lu T."/>
            <person name="Huang Y."/>
            <person name="Zhao Q."/>
            <person name="Feng Q."/>
            <person name="Zhang L."/>
            <person name="Zhu J."/>
            <person name="Weng Q."/>
            <person name="Mu J."/>
            <person name="Lu Y."/>
            <person name="Fan D."/>
            <person name="Liu Y."/>
            <person name="Guan J."/>
            <person name="Zhang Y."/>
            <person name="Yu S."/>
            <person name="Liu X."/>
            <person name="Zhang Y."/>
            <person name="Hong G."/>
            <person name="Han B."/>
            <person name="Choisne N."/>
            <person name="Demange N."/>
            <person name="Orjeda G."/>
            <person name="Samain S."/>
            <person name="Cattolico L."/>
            <person name="Pelletier E."/>
            <person name="Couloux A."/>
            <person name="Segurens B."/>
            <person name="Wincker P."/>
            <person name="D'Hont A."/>
            <person name="Scarpelli C."/>
            <person name="Weissenbach J."/>
            <person name="Salanoubat M."/>
            <person name="Quetier F."/>
            <person name="Yu Y."/>
            <person name="Kim H.R."/>
            <person name="Rambo T."/>
            <person name="Currie J."/>
            <person name="Collura K."/>
            <person name="Luo M."/>
            <person name="Yang T."/>
            <person name="Ammiraju J.S.S."/>
            <person name="Engler F."/>
            <person name="Soderlund C."/>
            <person name="Wing R.A."/>
            <person name="Palmer L.E."/>
            <person name="de la Bastide M."/>
            <person name="Spiegel L."/>
            <person name="Nascimento L."/>
            <person name="Zutavern T."/>
            <person name="O'Shaughnessy A."/>
            <person name="Dike S."/>
            <person name="Dedhia N."/>
            <person name="Preston R."/>
            <person name="Balija V."/>
            <person name="McCombie W.R."/>
            <person name="Chow T."/>
            <person name="Chen H."/>
            <person name="Chung M."/>
            <person name="Chen C."/>
            <person name="Shaw J."/>
            <person name="Wu H."/>
            <person name="Hsiao K."/>
            <person name="Chao Y."/>
            <person name="Chu M."/>
            <person name="Cheng C."/>
            <person name="Hour A."/>
            <person name="Lee P."/>
            <person name="Lin S."/>
            <person name="Lin Y."/>
            <person name="Liou J."/>
            <person name="Liu S."/>
            <person name="Hsing Y."/>
            <person name="Raghuvanshi S."/>
            <person name="Mohanty A."/>
            <person name="Bharti A.K."/>
            <person name="Gaur A."/>
            <person name="Gupta V."/>
            <person name="Kumar D."/>
            <person name="Ravi V."/>
            <person name="Vij S."/>
            <person name="Kapur A."/>
            <person name="Khurana P."/>
            <person name="Khurana P."/>
            <person name="Khurana J.P."/>
            <person name="Tyagi A.K."/>
            <person name="Gaikwad K."/>
            <person name="Singh A."/>
            <person name="Dalal V."/>
            <person name="Srivastava S."/>
            <person name="Dixit A."/>
            <person name="Pal A.K."/>
            <person name="Ghazi I.A."/>
            <person name="Yadav M."/>
            <person name="Pandit A."/>
            <person name="Bhargava A."/>
            <person name="Sureshbabu K."/>
            <person name="Batra K."/>
            <person name="Sharma T.R."/>
            <person name="Mohapatra T."/>
            <person name="Singh N.K."/>
            <person name="Messing J."/>
            <person name="Nelson A.B."/>
            <person name="Fuks G."/>
            <person name="Kavchok S."/>
            <person name="Keizer G."/>
            <person name="Linton E."/>
            <person name="Llaca V."/>
            <person name="Song R."/>
            <person name="Tanyolac B."/>
            <person name="Young S."/>
            <person name="Ho-Il K."/>
            <person name="Hahn J.H."/>
            <person name="Sangsakoo G."/>
            <person name="Vanavichit A."/>
            <person name="de Mattos Luiz.A.T."/>
            <person name="Zimmer P.D."/>
            <person name="Malone G."/>
            <person name="Dellagostin O."/>
            <person name="de Oliveira A.C."/>
            <person name="Bevan M."/>
            <person name="Bancroft I."/>
            <person name="Minx P."/>
            <person name="Cordum H."/>
            <person name="Wilson R."/>
            <person name="Cheng Z."/>
            <person name="Jin W."/>
            <person name="Jiang J."/>
            <person name="Leong S.A."/>
            <person name="Iwama H."/>
            <person name="Gojobori T."/>
            <person name="Itoh T."/>
            <person name="Niimura Y."/>
            <person name="Fujii Y."/>
            <person name="Habara T."/>
            <person name="Sakai H."/>
            <person name="Sato Y."/>
            <person name="Wilson G."/>
            <person name="Kumar K."/>
            <person name="McCouch S."/>
            <person name="Juretic N."/>
            <person name="Hoen D."/>
            <person name="Wright S."/>
            <person name="Bruskiewich R."/>
            <person name="Bureau T."/>
            <person name="Miyao A."/>
            <person name="Hirochika H."/>
            <person name="Nishikawa T."/>
            <person name="Kadowaki K."/>
            <person name="Sugiura M."/>
            <person name="Burr B."/>
            <person name="Sasaki T."/>
        </authorList>
    </citation>
    <scope>NUCLEOTIDE SEQUENCE [LARGE SCALE GENOMIC DNA]</scope>
    <source>
        <strain evidence="7">cv. Nipponbare</strain>
    </source>
</reference>
<dbReference type="Proteomes" id="UP000000763">
    <property type="component" value="Chromosome 2"/>
</dbReference>
<keyword evidence="1" id="KW-0433">Leucine-rich repeat</keyword>
<protein>
    <recommendedName>
        <fullName evidence="4">Leucine-rich repeat-containing N-terminal plant-type domain-containing protein</fullName>
    </recommendedName>
</protein>
<reference evidence="7" key="4">
    <citation type="journal article" date="2008" name="Nucleic Acids Res.">
        <title>The rice annotation project database (RAP-DB): 2008 update.</title>
        <authorList>
            <consortium name="The rice annotation project (RAP)"/>
        </authorList>
    </citation>
    <scope>GENOME REANNOTATION</scope>
    <source>
        <strain evidence="7">cv. Nipponbare</strain>
    </source>
</reference>
<feature type="domain" description="Leucine-rich repeat-containing N-terminal plant-type" evidence="4">
    <location>
        <begin position="147"/>
        <end position="186"/>
    </location>
</feature>
<evidence type="ECO:0000256" key="2">
    <source>
        <dbReference type="ARBA" id="ARBA00022737"/>
    </source>
</evidence>
<evidence type="ECO:0000313" key="5">
    <source>
        <dbReference type="EMBL" id="BAD15537.1"/>
    </source>
</evidence>
<keyword evidence="2" id="KW-0677">Repeat</keyword>
<reference evidence="5" key="1">
    <citation type="submission" date="2001-08" db="EMBL/GenBank/DDBJ databases">
        <title>Oryza sativa nipponbare(GA3) genomic DNA, chromosome 2, BAC clone:OJ1118_G04.</title>
        <authorList>
            <person name="Sasaki T."/>
            <person name="Matsumoto T."/>
            <person name="Yamamoto K."/>
        </authorList>
    </citation>
    <scope>NUCLEOTIDE SEQUENCE</scope>
</reference>